<organism evidence="2 3">
    <name type="scientific">Terrabacter lapilli</name>
    <dbReference type="NCBI Taxonomy" id="436231"/>
    <lineage>
        <taxon>Bacteria</taxon>
        <taxon>Bacillati</taxon>
        <taxon>Actinomycetota</taxon>
        <taxon>Actinomycetes</taxon>
        <taxon>Micrococcales</taxon>
        <taxon>Intrasporangiaceae</taxon>
        <taxon>Terrabacter</taxon>
    </lineage>
</organism>
<gene>
    <name evidence="2" type="ORF">GCM10009817_14770</name>
</gene>
<dbReference type="EMBL" id="BAAAPU010000005">
    <property type="protein sequence ID" value="GAA1975608.1"/>
    <property type="molecule type" value="Genomic_DNA"/>
</dbReference>
<accession>A0ABN2RW31</accession>
<dbReference type="Proteomes" id="UP001500013">
    <property type="component" value="Unassembled WGS sequence"/>
</dbReference>
<feature type="region of interest" description="Disordered" evidence="1">
    <location>
        <begin position="43"/>
        <end position="65"/>
    </location>
</feature>
<protein>
    <submittedName>
        <fullName evidence="2">Uncharacterized protein</fullName>
    </submittedName>
</protein>
<evidence type="ECO:0000313" key="3">
    <source>
        <dbReference type="Proteomes" id="UP001500013"/>
    </source>
</evidence>
<name>A0ABN2RW31_9MICO</name>
<evidence type="ECO:0000256" key="1">
    <source>
        <dbReference type="SAM" id="MobiDB-lite"/>
    </source>
</evidence>
<proteinExistence type="predicted"/>
<comment type="caution">
    <text evidence="2">The sequence shown here is derived from an EMBL/GenBank/DDBJ whole genome shotgun (WGS) entry which is preliminary data.</text>
</comment>
<keyword evidence="3" id="KW-1185">Reference proteome</keyword>
<evidence type="ECO:0000313" key="2">
    <source>
        <dbReference type="EMBL" id="GAA1975608.1"/>
    </source>
</evidence>
<sequence length="95" mass="9353">MVGAGRSGVRGSAVIVGTGSVAASPVDVAVAVLVADGDCPPATAGDGAAEVRPSVSGPHADSVRPRTTALAAEKTIRCRAVWPRTPVAPCIRPSP</sequence>
<reference evidence="2 3" key="1">
    <citation type="journal article" date="2019" name="Int. J. Syst. Evol. Microbiol.">
        <title>The Global Catalogue of Microorganisms (GCM) 10K type strain sequencing project: providing services to taxonomists for standard genome sequencing and annotation.</title>
        <authorList>
            <consortium name="The Broad Institute Genomics Platform"/>
            <consortium name="The Broad Institute Genome Sequencing Center for Infectious Disease"/>
            <person name="Wu L."/>
            <person name="Ma J."/>
        </authorList>
    </citation>
    <scope>NUCLEOTIDE SEQUENCE [LARGE SCALE GENOMIC DNA]</scope>
    <source>
        <strain evidence="2 3">JCM 15628</strain>
    </source>
</reference>